<dbReference type="InParanoid" id="A0A1E7FES7"/>
<dbReference type="AlphaFoldDB" id="A0A1E7FES7"/>
<name>A0A1E7FES7_9STRA</name>
<feature type="transmembrane region" description="Helical" evidence="1">
    <location>
        <begin position="325"/>
        <end position="348"/>
    </location>
</feature>
<keyword evidence="1" id="KW-1133">Transmembrane helix</keyword>
<organism evidence="2 3">
    <name type="scientific">Fragilariopsis cylindrus CCMP1102</name>
    <dbReference type="NCBI Taxonomy" id="635003"/>
    <lineage>
        <taxon>Eukaryota</taxon>
        <taxon>Sar</taxon>
        <taxon>Stramenopiles</taxon>
        <taxon>Ochrophyta</taxon>
        <taxon>Bacillariophyta</taxon>
        <taxon>Bacillariophyceae</taxon>
        <taxon>Bacillariophycidae</taxon>
        <taxon>Bacillariales</taxon>
        <taxon>Bacillariaceae</taxon>
        <taxon>Fragilariopsis</taxon>
    </lineage>
</organism>
<dbReference type="Proteomes" id="UP000095751">
    <property type="component" value="Unassembled WGS sequence"/>
</dbReference>
<evidence type="ECO:0000256" key="1">
    <source>
        <dbReference type="SAM" id="Phobius"/>
    </source>
</evidence>
<protein>
    <submittedName>
        <fullName evidence="2">Uncharacterized protein</fullName>
    </submittedName>
</protein>
<proteinExistence type="predicted"/>
<dbReference type="OrthoDB" id="38369at2759"/>
<feature type="transmembrane region" description="Helical" evidence="1">
    <location>
        <begin position="287"/>
        <end position="304"/>
    </location>
</feature>
<feature type="transmembrane region" description="Helical" evidence="1">
    <location>
        <begin position="354"/>
        <end position="371"/>
    </location>
</feature>
<reference evidence="2 3" key="1">
    <citation type="submission" date="2016-09" db="EMBL/GenBank/DDBJ databases">
        <title>Extensive genetic diversity and differential bi-allelic expression allows diatom success in the polar Southern Ocean.</title>
        <authorList>
            <consortium name="DOE Joint Genome Institute"/>
            <person name="Mock T."/>
            <person name="Otillar R.P."/>
            <person name="Strauss J."/>
            <person name="Dupont C."/>
            <person name="Frickenhaus S."/>
            <person name="Maumus F."/>
            <person name="Mcmullan M."/>
            <person name="Sanges R."/>
            <person name="Schmutz J."/>
            <person name="Toseland A."/>
            <person name="Valas R."/>
            <person name="Veluchamy A."/>
            <person name="Ward B.J."/>
            <person name="Allen A."/>
            <person name="Barry K."/>
            <person name="Falciatore A."/>
            <person name="Ferrante M."/>
            <person name="Fortunato A.E."/>
            <person name="Gloeckner G."/>
            <person name="Gruber A."/>
            <person name="Hipkin R."/>
            <person name="Janech M."/>
            <person name="Kroth P."/>
            <person name="Leese F."/>
            <person name="Lindquist E."/>
            <person name="Lyon B.R."/>
            <person name="Martin J."/>
            <person name="Mayer C."/>
            <person name="Parker M."/>
            <person name="Quesneville H."/>
            <person name="Raymond J."/>
            <person name="Uhlig C."/>
            <person name="Valentin K.U."/>
            <person name="Worden A.Z."/>
            <person name="Armbrust E.V."/>
            <person name="Bowler C."/>
            <person name="Green B."/>
            <person name="Moulton V."/>
            <person name="Van Oosterhout C."/>
            <person name="Grigoriev I."/>
        </authorList>
    </citation>
    <scope>NUCLEOTIDE SEQUENCE [LARGE SCALE GENOMIC DNA]</scope>
    <source>
        <strain evidence="2 3">CCMP1102</strain>
    </source>
</reference>
<evidence type="ECO:0000313" key="2">
    <source>
        <dbReference type="EMBL" id="OEU16647.1"/>
    </source>
</evidence>
<keyword evidence="3" id="KW-1185">Reference proteome</keyword>
<keyword evidence="1" id="KW-0812">Transmembrane</keyword>
<gene>
    <name evidence="2" type="ORF">FRACYDRAFT_239245</name>
</gene>
<dbReference type="KEGG" id="fcy:FRACYDRAFT_239245"/>
<dbReference type="EMBL" id="KV784358">
    <property type="protein sequence ID" value="OEU16647.1"/>
    <property type="molecule type" value="Genomic_DNA"/>
</dbReference>
<keyword evidence="1" id="KW-0472">Membrane</keyword>
<evidence type="ECO:0000313" key="3">
    <source>
        <dbReference type="Proteomes" id="UP000095751"/>
    </source>
</evidence>
<accession>A0A1E7FES7</accession>
<sequence length="427" mass="47444">MILLRRTRSLLLVLSTAILLLGIVIPDKRNIVLVVSAEQQVDDDGGGAQGDDLYDDAAAAVNYDDAVEAYNDDGTYTQATDDDSITYWTDYAILPKRCIVYDNVDVVVFSVHETYYQQCQDTPIGTYITPAPIFLQGYLQYYMQIQEDKGYDDYELPEAADYAYCTRVVIQNEEYWLQIGCTDGNSLSISVNIYSDNTCTTRSVVDGYDDANIDVSEIQLPFKHCQSCVMWVDKNDDEIDDMFYENRKTNAPLCSTAWTYKQTCGRKCLKTGLEKTVKDGWNTPDKVLLAILAVFGFGMLVAILRKRQNMSNKDSLLEQAAMSAAGLQQAHVIGIFVMIIVVITIFALLQLKNITWALLLIMNTALFGYLMKLTVDSGVSAGETVIGPDGTIIRHADSDDSSVDSNTHAPNSAIKNNPGTYHLPTIT</sequence>